<feature type="domain" description="CheW-like" evidence="1">
    <location>
        <begin position="37"/>
        <end position="177"/>
    </location>
</feature>
<proteinExistence type="predicted"/>
<dbReference type="KEGG" id="gsb:GSUB_00485"/>
<evidence type="ECO:0000313" key="3">
    <source>
        <dbReference type="Proteomes" id="UP000035036"/>
    </source>
</evidence>
<dbReference type="AlphaFoldDB" id="A0A0B5FL20"/>
<gene>
    <name evidence="2" type="ORF">GSUB_00485</name>
</gene>
<name>A0A0B5FL20_9BACT</name>
<reference evidence="2 3" key="1">
    <citation type="journal article" date="2015" name="Genome Announc.">
        <title>Genomes of Geoalkalibacter ferrihydriticus Z-0531T and Geoalkalibacter subterraneus Red1T, Two Haloalkaliphilic Metal-Reducing Deltaproteobacteria.</title>
        <authorList>
            <person name="Badalamenti J.P."/>
            <person name="Krajmalnik-Brown R."/>
            <person name="Torres C.I."/>
            <person name="Bond D.R."/>
        </authorList>
    </citation>
    <scope>NUCLEOTIDE SEQUENCE [LARGE SCALE GENOMIC DNA]</scope>
    <source>
        <strain evidence="2 3">Red1</strain>
    </source>
</reference>
<dbReference type="SMART" id="SM00260">
    <property type="entry name" value="CheW"/>
    <property type="match status" value="1"/>
</dbReference>
<dbReference type="GO" id="GO:0006935">
    <property type="term" value="P:chemotaxis"/>
    <property type="evidence" value="ECO:0007669"/>
    <property type="project" value="InterPro"/>
</dbReference>
<dbReference type="PROSITE" id="PS50851">
    <property type="entry name" value="CHEW"/>
    <property type="match status" value="1"/>
</dbReference>
<accession>A0A0B5FL20</accession>
<dbReference type="EMBL" id="CP010311">
    <property type="protein sequence ID" value="AJF05364.1"/>
    <property type="molecule type" value="Genomic_DNA"/>
</dbReference>
<protein>
    <recommendedName>
        <fullName evidence="1">CheW-like domain-containing protein</fullName>
    </recommendedName>
</protein>
<dbReference type="GO" id="GO:0007165">
    <property type="term" value="P:signal transduction"/>
    <property type="evidence" value="ECO:0007669"/>
    <property type="project" value="InterPro"/>
</dbReference>
<keyword evidence="3" id="KW-1185">Reference proteome</keyword>
<dbReference type="PANTHER" id="PTHR22617:SF23">
    <property type="entry name" value="CHEMOTAXIS PROTEIN CHEW"/>
    <property type="match status" value="1"/>
</dbReference>
<organism evidence="2 3">
    <name type="scientific">Geoalkalibacter subterraneus</name>
    <dbReference type="NCBI Taxonomy" id="483547"/>
    <lineage>
        <taxon>Bacteria</taxon>
        <taxon>Pseudomonadati</taxon>
        <taxon>Thermodesulfobacteriota</taxon>
        <taxon>Desulfuromonadia</taxon>
        <taxon>Desulfuromonadales</taxon>
        <taxon>Geoalkalibacteraceae</taxon>
        <taxon>Geoalkalibacter</taxon>
    </lineage>
</organism>
<dbReference type="Gene3D" id="2.30.30.40">
    <property type="entry name" value="SH3 Domains"/>
    <property type="match status" value="1"/>
</dbReference>
<dbReference type="PANTHER" id="PTHR22617">
    <property type="entry name" value="CHEMOTAXIS SENSOR HISTIDINE KINASE-RELATED"/>
    <property type="match status" value="1"/>
</dbReference>
<evidence type="ECO:0000313" key="2">
    <source>
        <dbReference type="EMBL" id="AJF05364.1"/>
    </source>
</evidence>
<dbReference type="InterPro" id="IPR036061">
    <property type="entry name" value="CheW-like_dom_sf"/>
</dbReference>
<dbReference type="SUPFAM" id="SSF50341">
    <property type="entry name" value="CheW-like"/>
    <property type="match status" value="1"/>
</dbReference>
<dbReference type="Proteomes" id="UP000035036">
    <property type="component" value="Chromosome"/>
</dbReference>
<dbReference type="GO" id="GO:0005829">
    <property type="term" value="C:cytosol"/>
    <property type="evidence" value="ECO:0007669"/>
    <property type="project" value="TreeGrafter"/>
</dbReference>
<dbReference type="OrthoDB" id="5395576at2"/>
<dbReference type="Pfam" id="PF01584">
    <property type="entry name" value="CheW"/>
    <property type="match status" value="1"/>
</dbReference>
<dbReference type="RefSeq" id="WP_040198634.1">
    <property type="nucleotide sequence ID" value="NZ_CP010311.1"/>
</dbReference>
<dbReference type="Gene3D" id="2.40.50.180">
    <property type="entry name" value="CheA-289, Domain 4"/>
    <property type="match status" value="1"/>
</dbReference>
<dbReference type="STRING" id="483547.GSUB_00485"/>
<dbReference type="InterPro" id="IPR002545">
    <property type="entry name" value="CheW-lke_dom"/>
</dbReference>
<dbReference type="HOGENOM" id="CLU_048995_3_1_7"/>
<dbReference type="InterPro" id="IPR039315">
    <property type="entry name" value="CheW"/>
</dbReference>
<evidence type="ECO:0000259" key="1">
    <source>
        <dbReference type="PROSITE" id="PS50851"/>
    </source>
</evidence>
<sequence>MSDSSQSVDEIRRTLDRMRQDYWRQIEEQDEAPQGEERDFVLLRLAQEWIGIPCEQAREVLRVPRLVPVPGVDDQIAGIVNVRGHIVAVTDLRALCGLARAETDRNSRLMLVEAAGVTTVLLVDEVRDIRPIKVDDIEESPRHFGRLPAEVFFGRVELAEGLVSLIDIDRLLRCPELIIE</sequence>